<keyword evidence="2" id="KW-1185">Reference proteome</keyword>
<proteinExistence type="predicted"/>
<dbReference type="STRING" id="930129.SAMN05216352_11015"/>
<organism evidence="1 2">
    <name type="scientific">Alteribacillus bidgolensis</name>
    <dbReference type="NCBI Taxonomy" id="930129"/>
    <lineage>
        <taxon>Bacteria</taxon>
        <taxon>Bacillati</taxon>
        <taxon>Bacillota</taxon>
        <taxon>Bacilli</taxon>
        <taxon>Bacillales</taxon>
        <taxon>Bacillaceae</taxon>
        <taxon>Alteribacillus</taxon>
    </lineage>
</organism>
<dbReference type="RefSeq" id="WP_170031747.1">
    <property type="nucleotide sequence ID" value="NZ_FNDU01000010.1"/>
</dbReference>
<name>A0A1G8MEN4_9BACI</name>
<gene>
    <name evidence="1" type="ORF">SAMN05216352_11015</name>
</gene>
<dbReference type="EMBL" id="FNDU01000010">
    <property type="protein sequence ID" value="SDI66439.1"/>
    <property type="molecule type" value="Genomic_DNA"/>
</dbReference>
<evidence type="ECO:0000313" key="1">
    <source>
        <dbReference type="EMBL" id="SDI66439.1"/>
    </source>
</evidence>
<dbReference type="AlphaFoldDB" id="A0A1G8MEN4"/>
<evidence type="ECO:0000313" key="2">
    <source>
        <dbReference type="Proteomes" id="UP000199017"/>
    </source>
</evidence>
<dbReference type="Proteomes" id="UP000199017">
    <property type="component" value="Unassembled WGS sequence"/>
</dbReference>
<reference evidence="1 2" key="1">
    <citation type="submission" date="2016-10" db="EMBL/GenBank/DDBJ databases">
        <authorList>
            <person name="de Groot N.N."/>
        </authorList>
    </citation>
    <scope>NUCLEOTIDE SEQUENCE [LARGE SCALE GENOMIC DNA]</scope>
    <source>
        <strain evidence="2">P4B,CCM 7963,CECT 7998,DSM 25260,IBRC-M 10614,KCTC 13821</strain>
    </source>
</reference>
<sequence length="61" mass="6777">MKTAIFMLITTAVFLSSGCSGESVESDKEVPVYNSAEEAAKGFVEEENIWKKYSVDHQKSE</sequence>
<dbReference type="PROSITE" id="PS51257">
    <property type="entry name" value="PROKAR_LIPOPROTEIN"/>
    <property type="match status" value="1"/>
</dbReference>
<protein>
    <submittedName>
        <fullName evidence="1">Uncharacterized protein</fullName>
    </submittedName>
</protein>
<accession>A0A1G8MEN4</accession>